<dbReference type="EMBL" id="JAACVF010000071">
    <property type="protein sequence ID" value="NCN64986.1"/>
    <property type="molecule type" value="Genomic_DNA"/>
</dbReference>
<dbReference type="AlphaFoldDB" id="A0A8J7YSM6"/>
<dbReference type="PANTHER" id="PTHR42709:SF4">
    <property type="entry name" value="INNER MEMBRANE PROTEIN YQAA"/>
    <property type="match status" value="1"/>
</dbReference>
<evidence type="ECO:0000259" key="2">
    <source>
        <dbReference type="Pfam" id="PF09335"/>
    </source>
</evidence>
<feature type="transmembrane region" description="Helical" evidence="1">
    <location>
        <begin position="49"/>
        <end position="76"/>
    </location>
</feature>
<comment type="caution">
    <text evidence="3">The sequence shown here is derived from an EMBL/GenBank/DDBJ whole genome shotgun (WGS) entry which is preliminary data.</text>
</comment>
<reference evidence="3" key="1">
    <citation type="submission" date="2019-11" db="EMBL/GenBank/DDBJ databases">
        <title>Lipid analysis of CO2-rich subsurface aquifers suggests an autotrophy-based deep biosphere with lysolipids enriched in CPR bacteria.</title>
        <authorList>
            <person name="Probst A.J."/>
            <person name="Elling F.J."/>
            <person name="Castelle C.J."/>
            <person name="Zhu Q."/>
            <person name="Elvert M."/>
            <person name="Birarda G."/>
            <person name="Holman H.-Y."/>
            <person name="Lane K.R."/>
            <person name="Ladd B."/>
            <person name="Ryan M.C."/>
            <person name="Woyke T."/>
            <person name="Hinrichs K.-U."/>
            <person name="Banfield J.F."/>
        </authorList>
    </citation>
    <scope>NUCLEOTIDE SEQUENCE</scope>
    <source>
        <strain evidence="3">CG_2015-01_33_1645</strain>
        <strain evidence="4">CG_2015-04_33_537</strain>
    </source>
</reference>
<keyword evidence="1" id="KW-0812">Transmembrane</keyword>
<keyword evidence="1" id="KW-1133">Transmembrane helix</keyword>
<dbReference type="PANTHER" id="PTHR42709">
    <property type="entry name" value="ALKALINE PHOSPHATASE LIKE PROTEIN"/>
    <property type="match status" value="1"/>
</dbReference>
<accession>A0A8J7YSM6</accession>
<dbReference type="Proteomes" id="UP000768163">
    <property type="component" value="Unassembled WGS sequence"/>
</dbReference>
<feature type="transmembrane region" description="Helical" evidence="1">
    <location>
        <begin position="96"/>
        <end position="118"/>
    </location>
</feature>
<evidence type="ECO:0000256" key="1">
    <source>
        <dbReference type="SAM" id="Phobius"/>
    </source>
</evidence>
<dbReference type="EMBL" id="JAACQH010000193">
    <property type="protein sequence ID" value="NCS92113.1"/>
    <property type="molecule type" value="Genomic_DNA"/>
</dbReference>
<dbReference type="InterPro" id="IPR032816">
    <property type="entry name" value="VTT_dom"/>
</dbReference>
<feature type="transmembrane region" description="Helical" evidence="1">
    <location>
        <begin position="13"/>
        <end position="37"/>
    </location>
</feature>
<keyword evidence="1" id="KW-0472">Membrane</keyword>
<dbReference type="Proteomes" id="UP000738826">
    <property type="component" value="Unassembled WGS sequence"/>
</dbReference>
<dbReference type="InterPro" id="IPR051311">
    <property type="entry name" value="DedA_domain"/>
</dbReference>
<name>A0A8J7YSM6_9ARCH</name>
<protein>
    <submittedName>
        <fullName evidence="3">DedA family protein</fullName>
    </submittedName>
</protein>
<feature type="transmembrane region" description="Helical" evidence="1">
    <location>
        <begin position="125"/>
        <end position="145"/>
    </location>
</feature>
<dbReference type="Pfam" id="PF09335">
    <property type="entry name" value="VTT_dom"/>
    <property type="match status" value="1"/>
</dbReference>
<evidence type="ECO:0000313" key="3">
    <source>
        <dbReference type="EMBL" id="NCN64986.1"/>
    </source>
</evidence>
<gene>
    <name evidence="4" type="ORF">GW779_06940</name>
    <name evidence="3" type="ORF">GW910_02770</name>
</gene>
<feature type="domain" description="VTT" evidence="2">
    <location>
        <begin position="29"/>
        <end position="143"/>
    </location>
</feature>
<evidence type="ECO:0000313" key="4">
    <source>
        <dbReference type="EMBL" id="NCS92113.1"/>
    </source>
</evidence>
<proteinExistence type="predicted"/>
<organism evidence="3 5">
    <name type="scientific">Candidatus Altarchaeum hamiconexum</name>
    <dbReference type="NCBI Taxonomy" id="1803513"/>
    <lineage>
        <taxon>Archaea</taxon>
        <taxon>Candidatus Altarchaeota</taxon>
        <taxon>Candidatus Altiarchaeia</taxon>
        <taxon>Candidatus Altarchaeales</taxon>
        <taxon>Candidatus Altarchaeaceae</taxon>
        <taxon>Candidatus Altarchaeum</taxon>
    </lineage>
</organism>
<sequence>MVNFEDIFIEYELIGLLIVCFLSSSILPIPSEPLIILSAKLQSTSLINVFVFALIGSVCGATLNYLIGIKGIYWIIKRKVKDEKKLEAWFNKYGVFVLLAVPWIPFVGDLLTIVAGALKMDFKKFLLWIVIGKAFKISVVIYAAMTGMKFLGI</sequence>
<evidence type="ECO:0000313" key="5">
    <source>
        <dbReference type="Proteomes" id="UP000768163"/>
    </source>
</evidence>